<gene>
    <name evidence="1" type="ORF">AVEN_119068_1</name>
</gene>
<dbReference type="AlphaFoldDB" id="A0A4Y2BLT3"/>
<proteinExistence type="predicted"/>
<reference evidence="1 2" key="1">
    <citation type="journal article" date="2019" name="Sci. Rep.">
        <title>Orb-weaving spider Araneus ventricosus genome elucidates the spidroin gene catalogue.</title>
        <authorList>
            <person name="Kono N."/>
            <person name="Nakamura H."/>
            <person name="Ohtoshi R."/>
            <person name="Moran D.A.P."/>
            <person name="Shinohara A."/>
            <person name="Yoshida Y."/>
            <person name="Fujiwara M."/>
            <person name="Mori M."/>
            <person name="Tomita M."/>
            <person name="Arakawa K."/>
        </authorList>
    </citation>
    <scope>NUCLEOTIDE SEQUENCE [LARGE SCALE GENOMIC DNA]</scope>
</reference>
<evidence type="ECO:0000313" key="2">
    <source>
        <dbReference type="Proteomes" id="UP000499080"/>
    </source>
</evidence>
<accession>A0A4Y2BLT3</accession>
<dbReference type="Proteomes" id="UP000499080">
    <property type="component" value="Unassembled WGS sequence"/>
</dbReference>
<evidence type="ECO:0000313" key="1">
    <source>
        <dbReference type="EMBL" id="GBL92667.1"/>
    </source>
</evidence>
<dbReference type="EMBL" id="BGPR01000088">
    <property type="protein sequence ID" value="GBL92667.1"/>
    <property type="molecule type" value="Genomic_DNA"/>
</dbReference>
<protein>
    <submittedName>
        <fullName evidence="1">Uncharacterized protein</fullName>
    </submittedName>
</protein>
<keyword evidence="2" id="KW-1185">Reference proteome</keyword>
<comment type="caution">
    <text evidence="1">The sequence shown here is derived from an EMBL/GenBank/DDBJ whole genome shotgun (WGS) entry which is preliminary data.</text>
</comment>
<name>A0A4Y2BLT3_ARAVE</name>
<sequence>MLSCPAINSLRSRRLFSSKLFETGALGRIRHELDSPNLGGRLPHHLTICCNLTLKRTKMGIIGPPTALISEAITEPHLPSKEANRLRPVFVAVNFQTARDRLALCERVK</sequence>
<organism evidence="1 2">
    <name type="scientific">Araneus ventricosus</name>
    <name type="common">Orbweaver spider</name>
    <name type="synonym">Epeira ventricosa</name>
    <dbReference type="NCBI Taxonomy" id="182803"/>
    <lineage>
        <taxon>Eukaryota</taxon>
        <taxon>Metazoa</taxon>
        <taxon>Ecdysozoa</taxon>
        <taxon>Arthropoda</taxon>
        <taxon>Chelicerata</taxon>
        <taxon>Arachnida</taxon>
        <taxon>Araneae</taxon>
        <taxon>Araneomorphae</taxon>
        <taxon>Entelegynae</taxon>
        <taxon>Araneoidea</taxon>
        <taxon>Araneidae</taxon>
        <taxon>Araneus</taxon>
    </lineage>
</organism>